<gene>
    <name evidence="2" type="ORF">A2531_01085</name>
</gene>
<dbReference type="Pfam" id="PF09722">
    <property type="entry name" value="Xre_MbcA_ParS_C"/>
    <property type="match status" value="1"/>
</dbReference>
<proteinExistence type="predicted"/>
<reference evidence="2 3" key="1">
    <citation type="journal article" date="2016" name="Nat. Commun.">
        <title>Thousands of microbial genomes shed light on interconnected biogeochemical processes in an aquifer system.</title>
        <authorList>
            <person name="Anantharaman K."/>
            <person name="Brown C.T."/>
            <person name="Hug L.A."/>
            <person name="Sharon I."/>
            <person name="Castelle C.J."/>
            <person name="Probst A.J."/>
            <person name="Thomas B.C."/>
            <person name="Singh A."/>
            <person name="Wilkins M.J."/>
            <person name="Karaoz U."/>
            <person name="Brodie E.L."/>
            <person name="Williams K.H."/>
            <person name="Hubbard S.S."/>
            <person name="Banfield J.F."/>
        </authorList>
    </citation>
    <scope>NUCLEOTIDE SEQUENCE [LARGE SCALE GENOMIC DNA]</scope>
</reference>
<evidence type="ECO:0000313" key="3">
    <source>
        <dbReference type="Proteomes" id="UP000177579"/>
    </source>
</evidence>
<evidence type="ECO:0000313" key="2">
    <source>
        <dbReference type="EMBL" id="OGF41242.1"/>
    </source>
</evidence>
<protein>
    <recommendedName>
        <fullName evidence="1">Antitoxin Xre/MbcA/ParS-like toxin-binding domain-containing protein</fullName>
    </recommendedName>
</protein>
<comment type="caution">
    <text evidence="2">The sequence shown here is derived from an EMBL/GenBank/DDBJ whole genome shotgun (WGS) entry which is preliminary data.</text>
</comment>
<feature type="domain" description="Antitoxin Xre/MbcA/ParS-like toxin-binding" evidence="1">
    <location>
        <begin position="18"/>
        <end position="68"/>
    </location>
</feature>
<sequence>MTKKSKYKENYQKIFKRAKEVFECSDEIIIRWINSPALGLGNKKPSEMLNTKKGTEKVLNLLGQIENGTFI</sequence>
<accession>A0A1F5TQI2</accession>
<dbReference type="InterPro" id="IPR024467">
    <property type="entry name" value="Xre/MbcA/ParS-like_toxin-bd"/>
</dbReference>
<evidence type="ECO:0000259" key="1">
    <source>
        <dbReference type="Pfam" id="PF09722"/>
    </source>
</evidence>
<organism evidence="2 3">
    <name type="scientific">Candidatus Falkowbacteria bacterium RIFOXYD2_FULL_34_120</name>
    <dbReference type="NCBI Taxonomy" id="1798007"/>
    <lineage>
        <taxon>Bacteria</taxon>
        <taxon>Candidatus Falkowiibacteriota</taxon>
    </lineage>
</organism>
<dbReference type="Proteomes" id="UP000177579">
    <property type="component" value="Unassembled WGS sequence"/>
</dbReference>
<name>A0A1F5TQI2_9BACT</name>
<dbReference type="EMBL" id="MFGO01000012">
    <property type="protein sequence ID" value="OGF41242.1"/>
    <property type="molecule type" value="Genomic_DNA"/>
</dbReference>
<dbReference type="AlphaFoldDB" id="A0A1F5TQI2"/>